<dbReference type="PANTHER" id="PTHR43649:SF33">
    <property type="entry name" value="POLYGALACTURONAN_RHAMNOGALACTURONAN-BINDING PROTEIN YTCQ"/>
    <property type="match status" value="1"/>
</dbReference>
<keyword evidence="3" id="KW-0472">Membrane</keyword>
<feature type="chain" id="PRO_5045956754" evidence="6">
    <location>
        <begin position="20"/>
        <end position="432"/>
    </location>
</feature>
<evidence type="ECO:0000256" key="2">
    <source>
        <dbReference type="ARBA" id="ARBA00022729"/>
    </source>
</evidence>
<dbReference type="SUPFAM" id="SSF53850">
    <property type="entry name" value="Periplasmic binding protein-like II"/>
    <property type="match status" value="1"/>
</dbReference>
<protein>
    <submittedName>
        <fullName evidence="7">Extracellular solute-binding protein</fullName>
    </submittedName>
</protein>
<keyword evidence="4" id="KW-0564">Palmitate</keyword>
<evidence type="ECO:0000256" key="1">
    <source>
        <dbReference type="ARBA" id="ARBA00022475"/>
    </source>
</evidence>
<dbReference type="InterPro" id="IPR006059">
    <property type="entry name" value="SBP"/>
</dbReference>
<dbReference type="Gene3D" id="3.40.190.10">
    <property type="entry name" value="Periplasmic binding protein-like II"/>
    <property type="match status" value="1"/>
</dbReference>
<evidence type="ECO:0000256" key="3">
    <source>
        <dbReference type="ARBA" id="ARBA00023136"/>
    </source>
</evidence>
<sequence length="432" mass="46038">MRSTTRAGIAATIAITALALTGCSGSSSGSSGPVELTYWGWAPNMEKVVDSWNESHPDIHVTYVKTDAGEPAVTKFLTAIQAGNGAPDLMQAEYQKIPTLLASDAIIDISDKVADDTKSKFSDGVWSSVTLGTDGVYAIPQDSGPMMFYYREDIFDQMGLSVPTTWDEYAQVAKTVHDSDPTKYLGTFSSIDPGQFAGLTQQAGASWWSSDDGAWSVDIDSDPVKKVADYWGGLVESGVIDNKPQYTPEWNAALNDGSQIGWVSSVWAPGVLAGNAPDTAGKWRMAPLPQWDASAPATGNWGGSALAVSSQSKNVDAAVEFSTWLNTSKDAVDQLVSVSGLYPADTVESADALKTPFEFFSNQPDFYETAAEIADTVQPFTYGPNVNVAYSAFNDEFGKAAESKSAAQFAAAVEQMQKVTLADLEDSGFTTK</sequence>
<keyword evidence="8" id="KW-1185">Reference proteome</keyword>
<dbReference type="EMBL" id="JANLCJ010000002">
    <property type="protein sequence ID" value="MCS5733735.1"/>
    <property type="molecule type" value="Genomic_DNA"/>
</dbReference>
<evidence type="ECO:0000313" key="8">
    <source>
        <dbReference type="Proteomes" id="UP001165586"/>
    </source>
</evidence>
<evidence type="ECO:0000256" key="4">
    <source>
        <dbReference type="ARBA" id="ARBA00023139"/>
    </source>
</evidence>
<name>A0ABT2H1D8_9MICO</name>
<dbReference type="PROSITE" id="PS51257">
    <property type="entry name" value="PROKAR_LIPOPROTEIN"/>
    <property type="match status" value="1"/>
</dbReference>
<reference evidence="7" key="1">
    <citation type="submission" date="2022-08" db="EMBL/GenBank/DDBJ databases">
        <authorList>
            <person name="Deng Y."/>
            <person name="Han X.-F."/>
            <person name="Zhang Y.-Q."/>
        </authorList>
    </citation>
    <scope>NUCLEOTIDE SEQUENCE</scope>
    <source>
        <strain evidence="7">CPCC 203386</strain>
    </source>
</reference>
<comment type="caution">
    <text evidence="7">The sequence shown here is derived from an EMBL/GenBank/DDBJ whole genome shotgun (WGS) entry which is preliminary data.</text>
</comment>
<gene>
    <name evidence="7" type="ORF">N1032_08280</name>
</gene>
<proteinExistence type="predicted"/>
<organism evidence="7 8">
    <name type="scientific">Herbiconiux daphne</name>
    <dbReference type="NCBI Taxonomy" id="2970914"/>
    <lineage>
        <taxon>Bacteria</taxon>
        <taxon>Bacillati</taxon>
        <taxon>Actinomycetota</taxon>
        <taxon>Actinomycetes</taxon>
        <taxon>Micrococcales</taxon>
        <taxon>Microbacteriaceae</taxon>
        <taxon>Herbiconiux</taxon>
    </lineage>
</organism>
<accession>A0ABT2H1D8</accession>
<feature type="signal peptide" evidence="6">
    <location>
        <begin position="1"/>
        <end position="19"/>
    </location>
</feature>
<keyword evidence="2 6" id="KW-0732">Signal</keyword>
<keyword evidence="5" id="KW-0449">Lipoprotein</keyword>
<keyword evidence="1" id="KW-1003">Cell membrane</keyword>
<evidence type="ECO:0000256" key="5">
    <source>
        <dbReference type="ARBA" id="ARBA00023288"/>
    </source>
</evidence>
<dbReference type="PANTHER" id="PTHR43649">
    <property type="entry name" value="ARABINOSE-BINDING PROTEIN-RELATED"/>
    <property type="match status" value="1"/>
</dbReference>
<dbReference type="Proteomes" id="UP001165586">
    <property type="component" value="Unassembled WGS sequence"/>
</dbReference>
<dbReference type="RefSeq" id="WP_259538550.1">
    <property type="nucleotide sequence ID" value="NZ_JANLCJ010000002.1"/>
</dbReference>
<dbReference type="InterPro" id="IPR050490">
    <property type="entry name" value="Bact_solute-bd_prot1"/>
</dbReference>
<dbReference type="Pfam" id="PF01547">
    <property type="entry name" value="SBP_bac_1"/>
    <property type="match status" value="1"/>
</dbReference>
<evidence type="ECO:0000313" key="7">
    <source>
        <dbReference type="EMBL" id="MCS5733735.1"/>
    </source>
</evidence>
<evidence type="ECO:0000256" key="6">
    <source>
        <dbReference type="SAM" id="SignalP"/>
    </source>
</evidence>